<dbReference type="PANTHER" id="PTHR12743:SF0">
    <property type="entry name" value="HOLOCYTOCHROME C-TYPE SYNTHASE"/>
    <property type="match status" value="1"/>
</dbReference>
<evidence type="ECO:0000313" key="14">
    <source>
        <dbReference type="WBParaSite" id="PEQ_0001234401-mRNA-1"/>
    </source>
</evidence>
<keyword evidence="6 11" id="KW-0408">Iron</keyword>
<dbReference type="GO" id="GO:0005743">
    <property type="term" value="C:mitochondrial inner membrane"/>
    <property type="evidence" value="ECO:0007669"/>
    <property type="project" value="UniProtKB-SubCell"/>
</dbReference>
<dbReference type="EC" id="4.4.1.17" evidence="11"/>
<evidence type="ECO:0000256" key="8">
    <source>
        <dbReference type="ARBA" id="ARBA00023136"/>
    </source>
</evidence>
<protein>
    <recommendedName>
        <fullName evidence="11">Holocytochrome c-type synthase</fullName>
        <ecNumber evidence="11">4.4.1.17</ecNumber>
    </recommendedName>
</protein>
<evidence type="ECO:0000256" key="3">
    <source>
        <dbReference type="ARBA" id="ARBA00022617"/>
    </source>
</evidence>
<comment type="subcellular location">
    <subcellularLocation>
        <location evidence="1 11">Mitochondrion inner membrane</location>
    </subcellularLocation>
</comment>
<evidence type="ECO:0000256" key="6">
    <source>
        <dbReference type="ARBA" id="ARBA00023004"/>
    </source>
</evidence>
<dbReference type="GO" id="GO:0046872">
    <property type="term" value="F:metal ion binding"/>
    <property type="evidence" value="ECO:0007669"/>
    <property type="project" value="UniProtKB-KW"/>
</dbReference>
<evidence type="ECO:0000256" key="1">
    <source>
        <dbReference type="ARBA" id="ARBA00004273"/>
    </source>
</evidence>
<evidence type="ECO:0000256" key="2">
    <source>
        <dbReference type="ARBA" id="ARBA00007255"/>
    </source>
</evidence>
<feature type="region of interest" description="Disordered" evidence="12">
    <location>
        <begin position="1"/>
        <end position="43"/>
    </location>
</feature>
<dbReference type="GO" id="GO:0004408">
    <property type="term" value="F:holocytochrome-c synthase activity"/>
    <property type="evidence" value="ECO:0007669"/>
    <property type="project" value="UniProtKB-EC"/>
</dbReference>
<dbReference type="PROSITE" id="PS00821">
    <property type="entry name" value="CYTO_HEME_LYASE_1"/>
    <property type="match status" value="1"/>
</dbReference>
<evidence type="ECO:0000256" key="5">
    <source>
        <dbReference type="ARBA" id="ARBA00022792"/>
    </source>
</evidence>
<keyword evidence="8 11" id="KW-0472">Membrane</keyword>
<keyword evidence="3 11" id="KW-0349">Heme</keyword>
<evidence type="ECO:0000256" key="9">
    <source>
        <dbReference type="ARBA" id="ARBA00023239"/>
    </source>
</evidence>
<dbReference type="Proteomes" id="UP000887564">
    <property type="component" value="Unplaced"/>
</dbReference>
<reference evidence="14" key="1">
    <citation type="submission" date="2022-11" db="UniProtKB">
        <authorList>
            <consortium name="WormBaseParasite"/>
        </authorList>
    </citation>
    <scope>IDENTIFICATION</scope>
</reference>
<comment type="catalytic activity">
    <reaction evidence="10">
        <text>holo-[cytochrome c] = apo-[cytochrome c] + heme b</text>
        <dbReference type="Rhea" id="RHEA:22648"/>
        <dbReference type="Rhea" id="RHEA-COMP:10725"/>
        <dbReference type="Rhea" id="RHEA-COMP:10726"/>
        <dbReference type="ChEBI" id="CHEBI:29950"/>
        <dbReference type="ChEBI" id="CHEBI:60344"/>
        <dbReference type="ChEBI" id="CHEBI:83739"/>
        <dbReference type="EC" id="4.4.1.17"/>
    </reaction>
    <physiologicalReaction direction="right-to-left" evidence="10">
        <dbReference type="Rhea" id="RHEA:22650"/>
    </physiologicalReaction>
</comment>
<evidence type="ECO:0000256" key="12">
    <source>
        <dbReference type="SAM" id="MobiDB-lite"/>
    </source>
</evidence>
<keyword evidence="4 11" id="KW-0479">Metal-binding</keyword>
<evidence type="ECO:0000313" key="13">
    <source>
        <dbReference type="Proteomes" id="UP000887564"/>
    </source>
</evidence>
<proteinExistence type="inferred from homology"/>
<evidence type="ECO:0000256" key="4">
    <source>
        <dbReference type="ARBA" id="ARBA00022723"/>
    </source>
</evidence>
<organism evidence="13 14">
    <name type="scientific">Parascaris equorum</name>
    <name type="common">Equine roundworm</name>
    <dbReference type="NCBI Taxonomy" id="6256"/>
    <lineage>
        <taxon>Eukaryota</taxon>
        <taxon>Metazoa</taxon>
        <taxon>Ecdysozoa</taxon>
        <taxon>Nematoda</taxon>
        <taxon>Chromadorea</taxon>
        <taxon>Rhabditida</taxon>
        <taxon>Spirurina</taxon>
        <taxon>Ascaridomorpha</taxon>
        <taxon>Ascaridoidea</taxon>
        <taxon>Ascarididae</taxon>
        <taxon>Parascaris</taxon>
    </lineage>
</organism>
<dbReference type="PANTHER" id="PTHR12743">
    <property type="entry name" value="CYTOCHROME C1 HEME LYASE"/>
    <property type="match status" value="1"/>
</dbReference>
<keyword evidence="7 11" id="KW-0496">Mitochondrion</keyword>
<comment type="function">
    <text evidence="11">Lyase that catalyzes the covalent linking of the heme group to the cytochrome C apoprotein to produce the mature functional cytochrome.</text>
</comment>
<dbReference type="AlphaFoldDB" id="A0A914S5A1"/>
<dbReference type="InterPro" id="IPR000511">
    <property type="entry name" value="Holocyt_c/c1_synthase"/>
</dbReference>
<evidence type="ECO:0000256" key="7">
    <source>
        <dbReference type="ARBA" id="ARBA00023128"/>
    </source>
</evidence>
<feature type="compositionally biased region" description="Low complexity" evidence="12">
    <location>
        <begin position="15"/>
        <end position="28"/>
    </location>
</feature>
<evidence type="ECO:0000256" key="10">
    <source>
        <dbReference type="ARBA" id="ARBA00023944"/>
    </source>
</evidence>
<keyword evidence="9 11" id="KW-0456">Lyase</keyword>
<keyword evidence="5 11" id="KW-0999">Mitochondrion inner membrane</keyword>
<dbReference type="Pfam" id="PF01265">
    <property type="entry name" value="Cyto_heme_lyase"/>
    <property type="match status" value="1"/>
</dbReference>
<dbReference type="WBParaSite" id="PEQ_0001234401-mRNA-1">
    <property type="protein sequence ID" value="PEQ_0001234401-mRNA-1"/>
    <property type="gene ID" value="PEQ_0001234401"/>
</dbReference>
<keyword evidence="13" id="KW-1185">Reference proteome</keyword>
<comment type="similarity">
    <text evidence="2 11">Belongs to the cytochrome c-type heme lyase family.</text>
</comment>
<sequence>MSARRAAASTYISECPSSGASASTPSTCPLKHTTNDPLNNADSNEYWQYPSPQMFWNAMLRKGSRDMENIIRIHNANNEEAWREVLKWENLLHPFVADSFSYK</sequence>
<accession>A0A914S5A1</accession>
<name>A0A914S5A1_PAREQ</name>
<evidence type="ECO:0000256" key="11">
    <source>
        <dbReference type="RuleBase" id="RU363130"/>
    </source>
</evidence>